<dbReference type="AlphaFoldDB" id="A0AAP3GYR0"/>
<evidence type="ECO:0000256" key="7">
    <source>
        <dbReference type="SAM" id="Phobius"/>
    </source>
</evidence>
<feature type="transmembrane region" description="Helical" evidence="7">
    <location>
        <begin position="415"/>
        <end position="435"/>
    </location>
</feature>
<comment type="caution">
    <text evidence="8">The sequence shown here is derived from an EMBL/GenBank/DDBJ whole genome shotgun (WGS) entry which is preliminary data.</text>
</comment>
<reference evidence="8" key="1">
    <citation type="submission" date="2022-01" db="EMBL/GenBank/DDBJ databases">
        <title>VMRC isolate genome collection.</title>
        <authorList>
            <person name="France M."/>
            <person name="Rutt L."/>
            <person name="Humphrys M."/>
            <person name="Ravel J."/>
        </authorList>
    </citation>
    <scope>NUCLEOTIDE SEQUENCE</scope>
    <source>
        <strain evidence="8">C0127B5</strain>
    </source>
</reference>
<dbReference type="RefSeq" id="WP_269255665.1">
    <property type="nucleotide sequence ID" value="NZ_JAKHKO010000015.1"/>
</dbReference>
<comment type="similarity">
    <text evidence="2">Belongs to the nucleobase:cation symporter-2 (NCS2) (TC 2.A.40) family.</text>
</comment>
<feature type="transmembrane region" description="Helical" evidence="7">
    <location>
        <begin position="327"/>
        <end position="348"/>
    </location>
</feature>
<gene>
    <name evidence="8" type="ORF">L2422_07685</name>
</gene>
<organism evidence="8 9">
    <name type="scientific">Lactobacillus mulieris</name>
    <dbReference type="NCBI Taxonomy" id="2508708"/>
    <lineage>
        <taxon>Bacteria</taxon>
        <taxon>Bacillati</taxon>
        <taxon>Bacillota</taxon>
        <taxon>Bacilli</taxon>
        <taxon>Lactobacillales</taxon>
        <taxon>Lactobacillaceae</taxon>
        <taxon>Lactobacillus</taxon>
    </lineage>
</organism>
<feature type="transmembrane region" description="Helical" evidence="7">
    <location>
        <begin position="354"/>
        <end position="374"/>
    </location>
</feature>
<keyword evidence="4 7" id="KW-0812">Transmembrane</keyword>
<protein>
    <submittedName>
        <fullName evidence="8">Purine/pyrimidine permease</fullName>
    </submittedName>
</protein>
<feature type="transmembrane region" description="Helical" evidence="7">
    <location>
        <begin position="240"/>
        <end position="261"/>
    </location>
</feature>
<keyword evidence="5 7" id="KW-1133">Transmembrane helix</keyword>
<evidence type="ECO:0000256" key="2">
    <source>
        <dbReference type="ARBA" id="ARBA00008821"/>
    </source>
</evidence>
<proteinExistence type="inferred from homology"/>
<dbReference type="InterPro" id="IPR006043">
    <property type="entry name" value="NCS2"/>
</dbReference>
<evidence type="ECO:0000256" key="3">
    <source>
        <dbReference type="ARBA" id="ARBA00022448"/>
    </source>
</evidence>
<feature type="transmembrane region" description="Helical" evidence="7">
    <location>
        <begin position="199"/>
        <end position="220"/>
    </location>
</feature>
<feature type="transmembrane region" description="Helical" evidence="7">
    <location>
        <begin position="104"/>
        <end position="125"/>
    </location>
</feature>
<evidence type="ECO:0000256" key="4">
    <source>
        <dbReference type="ARBA" id="ARBA00022692"/>
    </source>
</evidence>
<evidence type="ECO:0000313" key="8">
    <source>
        <dbReference type="EMBL" id="MCZ3845368.1"/>
    </source>
</evidence>
<keyword evidence="3" id="KW-0813">Transport</keyword>
<feature type="transmembrane region" description="Helical" evidence="7">
    <location>
        <begin position="172"/>
        <end position="192"/>
    </location>
</feature>
<comment type="subcellular location">
    <subcellularLocation>
        <location evidence="1">Membrane</location>
        <topology evidence="1">Multi-pass membrane protein</topology>
    </subcellularLocation>
</comment>
<feature type="transmembrane region" description="Helical" evidence="7">
    <location>
        <begin position="132"/>
        <end position="152"/>
    </location>
</feature>
<feature type="transmembrane region" description="Helical" evidence="7">
    <location>
        <begin position="55"/>
        <end position="75"/>
    </location>
</feature>
<sequence>MANKNGNLTIGPDQNVPTSQAIILGLQHVLAMDVYVPPFIIATSLALSSSDASGLIQSTFLGAGLATLVQVLFFMKLPVCQGPSFVPIGAIIGIYLGTSGKMGSVLGACLVGAIIVTLFGFLGVYQWIVKTFIPPLVSGTIITIVGLSLIPSALKDNIYTVTKNGPSLSQNITLAIITGITLIFCSMISDYLPKWGKFFRIASVIIALFVGCVFASFMGVLNLSSVSSAPLFSIPHIAFINYHLSFSWSTILTMLIIYMVLLAETTGTWFAVSSVIDEPLSDKQINHGVIGEGVGCILAALGGATPVTGYSTNAGVISITGVASRKVFVFAGVWFVILSFIGKLSALINAIPAAVIGGVLAIVTIIIMLSGFRVIKNYDFNEREMYVVGIPLVFALALIFLPSSATTHLPQFLKFLFDSPVAIGAIIAIIMNKVLPEKNA</sequence>
<evidence type="ECO:0000256" key="5">
    <source>
        <dbReference type="ARBA" id="ARBA00022989"/>
    </source>
</evidence>
<feature type="transmembrane region" description="Helical" evidence="7">
    <location>
        <begin position="386"/>
        <end position="403"/>
    </location>
</feature>
<dbReference type="Pfam" id="PF00860">
    <property type="entry name" value="Xan_ur_permease"/>
    <property type="match status" value="1"/>
</dbReference>
<dbReference type="GO" id="GO:0005886">
    <property type="term" value="C:plasma membrane"/>
    <property type="evidence" value="ECO:0007669"/>
    <property type="project" value="TreeGrafter"/>
</dbReference>
<dbReference type="NCBIfam" id="NF037981">
    <property type="entry name" value="NCS2_1"/>
    <property type="match status" value="1"/>
</dbReference>
<dbReference type="GO" id="GO:0042907">
    <property type="term" value="F:xanthine transmembrane transporter activity"/>
    <property type="evidence" value="ECO:0007669"/>
    <property type="project" value="TreeGrafter"/>
</dbReference>
<evidence type="ECO:0000256" key="1">
    <source>
        <dbReference type="ARBA" id="ARBA00004141"/>
    </source>
</evidence>
<evidence type="ECO:0000256" key="6">
    <source>
        <dbReference type="ARBA" id="ARBA00023136"/>
    </source>
</evidence>
<feature type="transmembrane region" description="Helical" evidence="7">
    <location>
        <begin position="82"/>
        <end position="98"/>
    </location>
</feature>
<evidence type="ECO:0000313" key="9">
    <source>
        <dbReference type="Proteomes" id="UP001213015"/>
    </source>
</evidence>
<dbReference type="EMBL" id="JAKHLF010000016">
    <property type="protein sequence ID" value="MCZ3845368.1"/>
    <property type="molecule type" value="Genomic_DNA"/>
</dbReference>
<name>A0AAP3GYR0_9LACO</name>
<accession>A0AAP3GYR0</accession>
<dbReference type="PANTHER" id="PTHR42810">
    <property type="entry name" value="PURINE PERMEASE C1399.01C-RELATED"/>
    <property type="match status" value="1"/>
</dbReference>
<keyword evidence="6 7" id="KW-0472">Membrane</keyword>
<dbReference type="PANTHER" id="PTHR42810:SF2">
    <property type="entry name" value="PURINE PERMEASE C1399.01C-RELATED"/>
    <property type="match status" value="1"/>
</dbReference>
<dbReference type="Proteomes" id="UP001213015">
    <property type="component" value="Unassembled WGS sequence"/>
</dbReference>